<dbReference type="OrthoDB" id="289038at2759"/>
<comment type="similarity">
    <text evidence="2">Belongs to the peptidase C19 family.</text>
</comment>
<keyword evidence="4" id="KW-0645">Protease</keyword>
<name>A0A2Z6QWH6_9GLOM</name>
<evidence type="ECO:0000313" key="12">
    <source>
        <dbReference type="Proteomes" id="UP000247702"/>
    </source>
</evidence>
<dbReference type="Pfam" id="PF00443">
    <property type="entry name" value="UCH"/>
    <property type="match status" value="1"/>
</dbReference>
<evidence type="ECO:0000256" key="5">
    <source>
        <dbReference type="ARBA" id="ARBA00022786"/>
    </source>
</evidence>
<dbReference type="GO" id="GO:0006508">
    <property type="term" value="P:proteolysis"/>
    <property type="evidence" value="ECO:0007669"/>
    <property type="project" value="UniProtKB-KW"/>
</dbReference>
<dbReference type="EC" id="3.4.19.12" evidence="3"/>
<dbReference type="PROSITE" id="PS50235">
    <property type="entry name" value="USP_3"/>
    <property type="match status" value="1"/>
</dbReference>
<dbReference type="CDD" id="cd02659">
    <property type="entry name" value="peptidase_C19C"/>
    <property type="match status" value="1"/>
</dbReference>
<evidence type="ECO:0000256" key="1">
    <source>
        <dbReference type="ARBA" id="ARBA00000707"/>
    </source>
</evidence>
<dbReference type="InterPro" id="IPR008974">
    <property type="entry name" value="TRAF-like"/>
</dbReference>
<dbReference type="Pfam" id="PF12436">
    <property type="entry name" value="USP7_ICP0_bdg"/>
    <property type="match status" value="1"/>
</dbReference>
<dbReference type="GO" id="GO:0005634">
    <property type="term" value="C:nucleus"/>
    <property type="evidence" value="ECO:0007669"/>
    <property type="project" value="TreeGrafter"/>
</dbReference>
<dbReference type="Gene3D" id="3.90.70.10">
    <property type="entry name" value="Cysteine proteinases"/>
    <property type="match status" value="1"/>
</dbReference>
<accession>A0A2Z6QWH6</accession>
<organism evidence="10 12">
    <name type="scientific">Rhizophagus clarus</name>
    <dbReference type="NCBI Taxonomy" id="94130"/>
    <lineage>
        <taxon>Eukaryota</taxon>
        <taxon>Fungi</taxon>
        <taxon>Fungi incertae sedis</taxon>
        <taxon>Mucoromycota</taxon>
        <taxon>Glomeromycotina</taxon>
        <taxon>Glomeromycetes</taxon>
        <taxon>Glomerales</taxon>
        <taxon>Glomeraceae</taxon>
        <taxon>Rhizophagus</taxon>
    </lineage>
</organism>
<feature type="domain" description="USP" evidence="9">
    <location>
        <begin position="220"/>
        <end position="538"/>
    </location>
</feature>
<keyword evidence="7" id="KW-0788">Thiol protease</keyword>
<reference evidence="11" key="2">
    <citation type="submission" date="2019-10" db="EMBL/GenBank/DDBJ databases">
        <title>Conservation and host-specific expression of non-tandemly repeated heterogenous ribosome RNA gene in arbuscular mycorrhizal fungi.</title>
        <authorList>
            <person name="Maeda T."/>
            <person name="Kobayashi Y."/>
            <person name="Nakagawa T."/>
            <person name="Ezawa T."/>
            <person name="Yamaguchi K."/>
            <person name="Bino T."/>
            <person name="Nishimoto Y."/>
            <person name="Shigenobu S."/>
            <person name="Kawaguchi M."/>
        </authorList>
    </citation>
    <scope>NUCLEOTIDE SEQUENCE</scope>
    <source>
        <strain evidence="11">HR1</strain>
    </source>
</reference>
<dbReference type="PANTHER" id="PTHR24006:SF644">
    <property type="entry name" value="UBIQUITIN CARBOXYL-TERMINAL HYDROLASE 7"/>
    <property type="match status" value="1"/>
</dbReference>
<dbReference type="SUPFAM" id="SSF49599">
    <property type="entry name" value="TRAF domain-like"/>
    <property type="match status" value="1"/>
</dbReference>
<dbReference type="Proteomes" id="UP000247702">
    <property type="component" value="Unassembled WGS sequence"/>
</dbReference>
<dbReference type="FunFam" id="2.60.210.10:FF:000011">
    <property type="entry name" value="Ubiquitin carboxyl-terminal hydrolase 7"/>
    <property type="match status" value="1"/>
</dbReference>
<dbReference type="GO" id="GO:0031647">
    <property type="term" value="P:regulation of protein stability"/>
    <property type="evidence" value="ECO:0007669"/>
    <property type="project" value="TreeGrafter"/>
</dbReference>
<evidence type="ECO:0000313" key="11">
    <source>
        <dbReference type="EMBL" id="GES91827.1"/>
    </source>
</evidence>
<dbReference type="PANTHER" id="PTHR24006">
    <property type="entry name" value="UBIQUITIN CARBOXYL-TERMINAL HYDROLASE"/>
    <property type="match status" value="1"/>
</dbReference>
<dbReference type="STRING" id="94130.A0A2Z6QWH6"/>
<evidence type="ECO:0000259" key="8">
    <source>
        <dbReference type="PROSITE" id="PS50144"/>
    </source>
</evidence>
<reference evidence="10 12" key="1">
    <citation type="submission" date="2017-11" db="EMBL/GenBank/DDBJ databases">
        <title>The genome of Rhizophagus clarus HR1 reveals common genetic basis of auxotrophy among arbuscular mycorrhizal fungi.</title>
        <authorList>
            <person name="Kobayashi Y."/>
        </authorList>
    </citation>
    <scope>NUCLEOTIDE SEQUENCE [LARGE SCALE GENOMIC DNA]</scope>
    <source>
        <strain evidence="10 12">HR1</strain>
    </source>
</reference>
<keyword evidence="5" id="KW-0833">Ubl conjugation pathway</keyword>
<protein>
    <recommendedName>
        <fullName evidence="3">ubiquitinyl hydrolase 1</fullName>
        <ecNumber evidence="3">3.4.19.12</ecNumber>
    </recommendedName>
</protein>
<dbReference type="InterPro" id="IPR028889">
    <property type="entry name" value="USP"/>
</dbReference>
<feature type="domain" description="MATH" evidence="8">
    <location>
        <begin position="65"/>
        <end position="194"/>
    </location>
</feature>
<dbReference type="InterPro" id="IPR001394">
    <property type="entry name" value="Peptidase_C19_UCH"/>
</dbReference>
<dbReference type="FunFam" id="3.90.70.10:FF:000044">
    <property type="entry name" value="Ubiquitin carboxyl-terminal hydrolase 13"/>
    <property type="match status" value="1"/>
</dbReference>
<dbReference type="InterPro" id="IPR038765">
    <property type="entry name" value="Papain-like_cys_pep_sf"/>
</dbReference>
<evidence type="ECO:0000256" key="7">
    <source>
        <dbReference type="ARBA" id="ARBA00022807"/>
    </source>
</evidence>
<evidence type="ECO:0000256" key="2">
    <source>
        <dbReference type="ARBA" id="ARBA00009085"/>
    </source>
</evidence>
<dbReference type="Proteomes" id="UP000615446">
    <property type="component" value="Unassembled WGS sequence"/>
</dbReference>
<comment type="catalytic activity">
    <reaction evidence="1">
        <text>Thiol-dependent hydrolysis of ester, thioester, amide, peptide and isopeptide bonds formed by the C-terminal Gly of ubiquitin (a 76-residue protein attached to proteins as an intracellular targeting signal).</text>
        <dbReference type="EC" id="3.4.19.12"/>
    </reaction>
</comment>
<keyword evidence="12" id="KW-1185">Reference proteome</keyword>
<dbReference type="EMBL" id="BEXD01000702">
    <property type="protein sequence ID" value="GBB89574.1"/>
    <property type="molecule type" value="Genomic_DNA"/>
</dbReference>
<proteinExistence type="inferred from homology"/>
<dbReference type="AlphaFoldDB" id="A0A2Z6QWH6"/>
<dbReference type="InterPro" id="IPR018200">
    <property type="entry name" value="USP_CS"/>
</dbReference>
<dbReference type="GO" id="GO:0016579">
    <property type="term" value="P:protein deubiquitination"/>
    <property type="evidence" value="ECO:0007669"/>
    <property type="project" value="InterPro"/>
</dbReference>
<keyword evidence="6" id="KW-0378">Hydrolase</keyword>
<evidence type="ECO:0000256" key="4">
    <source>
        <dbReference type="ARBA" id="ARBA00022670"/>
    </source>
</evidence>
<dbReference type="InterPro" id="IPR024729">
    <property type="entry name" value="USP7_ICP0-binding_dom"/>
</dbReference>
<dbReference type="InterPro" id="IPR050164">
    <property type="entry name" value="Peptidase_C19"/>
</dbReference>
<dbReference type="Pfam" id="PF22486">
    <property type="entry name" value="MATH_2"/>
    <property type="match status" value="1"/>
</dbReference>
<gene>
    <name evidence="11" type="ORF">RCL2_001862700</name>
    <name evidence="10" type="ORF">RclHR1_01630012</name>
</gene>
<evidence type="ECO:0000256" key="6">
    <source>
        <dbReference type="ARBA" id="ARBA00022801"/>
    </source>
</evidence>
<evidence type="ECO:0000256" key="3">
    <source>
        <dbReference type="ARBA" id="ARBA00012759"/>
    </source>
</evidence>
<dbReference type="GO" id="GO:0005829">
    <property type="term" value="C:cytosol"/>
    <property type="evidence" value="ECO:0007669"/>
    <property type="project" value="TreeGrafter"/>
</dbReference>
<dbReference type="SMART" id="SM00061">
    <property type="entry name" value="MATH"/>
    <property type="match status" value="1"/>
</dbReference>
<dbReference type="SUPFAM" id="SSF54001">
    <property type="entry name" value="Cysteine proteinases"/>
    <property type="match status" value="1"/>
</dbReference>
<evidence type="ECO:0000259" key="9">
    <source>
        <dbReference type="PROSITE" id="PS50235"/>
    </source>
</evidence>
<dbReference type="Gene3D" id="2.60.210.10">
    <property type="entry name" value="Apoptosis, Tumor Necrosis Factor Receptor Associated Protein 2, Chain A"/>
    <property type="match status" value="1"/>
</dbReference>
<dbReference type="Gene3D" id="3.10.20.90">
    <property type="entry name" value="Phosphatidylinositol 3-kinase Catalytic Subunit, Chain A, domain 1"/>
    <property type="match status" value="1"/>
</dbReference>
<dbReference type="EMBL" id="BLAL01000206">
    <property type="protein sequence ID" value="GES91827.1"/>
    <property type="molecule type" value="Genomic_DNA"/>
</dbReference>
<dbReference type="GO" id="GO:0004843">
    <property type="term" value="F:cysteine-type deubiquitinase activity"/>
    <property type="evidence" value="ECO:0007669"/>
    <property type="project" value="UniProtKB-EC"/>
</dbReference>
<dbReference type="PROSITE" id="PS50144">
    <property type="entry name" value="MATH"/>
    <property type="match status" value="1"/>
</dbReference>
<comment type="caution">
    <text evidence="10">The sequence shown here is derived from an EMBL/GenBank/DDBJ whole genome shotgun (WGS) entry which is preliminary data.</text>
</comment>
<dbReference type="InterPro" id="IPR002083">
    <property type="entry name" value="MATH/TRAF_dom"/>
</dbReference>
<evidence type="ECO:0000313" key="10">
    <source>
        <dbReference type="EMBL" id="GBB89574.1"/>
    </source>
</evidence>
<dbReference type="PROSITE" id="PS00973">
    <property type="entry name" value="USP_2"/>
    <property type="match status" value="1"/>
</dbReference>
<sequence>MIHNFLMRFKCNDIKVKIEHAEVRVYCLPSIFQQNRTKIMTLSVTDYEAMANRSMPELGHEIEDFKYNTWHLTNWQHLEKRITGPEFKVGNWKWRILLFPFGNNSQNTVSIYLDFVDLEGAPVGWHSCVQFSLVLWNPEDPTQFIYHHFHHRFTAEQSDWGFTRFYDFNKLIIPCENRTRALIENGSTNITAFVRVLKDPTGVLWHKFINYDSKKETGYVGLVNQGATGYINILLQSLYFITYFRKAIYQIPTEEDEPTKSVFLALQRIFYNLQISNTPVKTTELTKSFGWDSIDSFMQHDVHEFNRVLQDYLEAKMKGTKADGTITKLFVGKLKSYIKCLNVDYESSRVETYYDIELNVKGFKTLRDSFKDYIKEETLEGINKHITVDYGLQEAKKGSIFESFPPVLYLRLKRYEYDIQIDQMVKINDRFEYPMEIDLEEFLSRDADKSSPHKYFLYGVFVHDGDIYGGHYFVLLKPEKDGKWFKFDDNRVIPVTNSEVLENNYGECDNSINTVEQTKSNNKRRKHANAYILVYIRESNVNELLSPVTSEDVPSHLQRRLEEEIALEKQKKKEMEEQHLYFTVKIVTAEKFKDYQGFDLANFDNRQYPLSELHTYKILKSETYRIFRENISRAFNVPPEQVRFWIHADRHNKTVRPDASIPESHFNTSMEEIHKKLTSRQDMILYMETAEKPIYGNTWFPEGNDHVIVFLKYFDPDKQAFEGLGHLCVHMYSKMKDYVRIFCEKKEFPPDTPLEIYEEIKPHMILKMNLESTLQQSEIQNGDIICFQKVLTEKEIREHKLADRCWNIPDFYESLLLRNV</sequence>